<dbReference type="Gene3D" id="2.60.40.1470">
    <property type="entry name" value="ApaG domain"/>
    <property type="match status" value="1"/>
</dbReference>
<dbReference type="InterPro" id="IPR007474">
    <property type="entry name" value="ApaG_domain"/>
</dbReference>
<comment type="caution">
    <text evidence="2">The sequence shown here is derived from an EMBL/GenBank/DDBJ whole genome shotgun (WGS) entry which is preliminary data.</text>
</comment>
<name>A0A427B8A6_ENSVE</name>
<dbReference type="PANTHER" id="PTHR47463:SF2">
    <property type="entry name" value="F-BOX PROTEIN SKIP16"/>
    <property type="match status" value="1"/>
</dbReference>
<dbReference type="SUPFAM" id="SSF110069">
    <property type="entry name" value="ApaG-like"/>
    <property type="match status" value="1"/>
</dbReference>
<dbReference type="EMBL" id="AMZH03000254">
    <property type="protein sequence ID" value="RRT84683.1"/>
    <property type="molecule type" value="Genomic_DNA"/>
</dbReference>
<gene>
    <name evidence="2" type="ORF">B296_00013680</name>
</gene>
<evidence type="ECO:0000313" key="3">
    <source>
        <dbReference type="Proteomes" id="UP000287651"/>
    </source>
</evidence>
<sequence>GIISAPKEEQGMAAGLEGLGVPVLETILSKVAFRDAAAAACVSTTLHSVASDDALWRHFCVRDLAVCDQPLDPDGNPCHSFKVSLFLSVSGSVYLNHSSIDFCFQAARTLFCWLCYLQVRSSAIFVPEASEGNGGDYYYSYSIRMSLLPEGCFLNGTHYSSCQLCSRHWIIRSRDIIVSDVSGEAVIGKVLFLLFQMQLKWDKDNFKGSRICII</sequence>
<dbReference type="Pfam" id="PF04379">
    <property type="entry name" value="DUF525"/>
    <property type="match status" value="1"/>
</dbReference>
<evidence type="ECO:0000313" key="2">
    <source>
        <dbReference type="EMBL" id="RRT84683.1"/>
    </source>
</evidence>
<protein>
    <recommendedName>
        <fullName evidence="1">ApaG domain-containing protein</fullName>
    </recommendedName>
</protein>
<dbReference type="PROSITE" id="PS51087">
    <property type="entry name" value="APAG"/>
    <property type="match status" value="1"/>
</dbReference>
<dbReference type="Pfam" id="PF12937">
    <property type="entry name" value="F-box-like"/>
    <property type="match status" value="1"/>
</dbReference>
<dbReference type="SUPFAM" id="SSF81383">
    <property type="entry name" value="F-box domain"/>
    <property type="match status" value="1"/>
</dbReference>
<evidence type="ECO:0000259" key="1">
    <source>
        <dbReference type="PROSITE" id="PS51087"/>
    </source>
</evidence>
<dbReference type="InterPro" id="IPR001810">
    <property type="entry name" value="F-box_dom"/>
</dbReference>
<proteinExistence type="predicted"/>
<feature type="non-terminal residue" evidence="2">
    <location>
        <position position="1"/>
    </location>
</feature>
<dbReference type="Gene3D" id="1.20.1280.50">
    <property type="match status" value="1"/>
</dbReference>
<accession>A0A427B8A6</accession>
<reference evidence="2 3" key="1">
    <citation type="journal article" date="2014" name="Agronomy (Basel)">
        <title>A Draft Genome Sequence for Ensete ventricosum, the Drought-Tolerant Tree Against Hunger.</title>
        <authorList>
            <person name="Harrison J."/>
            <person name="Moore K.A."/>
            <person name="Paszkiewicz K."/>
            <person name="Jones T."/>
            <person name="Grant M."/>
            <person name="Ambacheew D."/>
            <person name="Muzemil S."/>
            <person name="Studholme D.J."/>
        </authorList>
    </citation>
    <scope>NUCLEOTIDE SEQUENCE [LARGE SCALE GENOMIC DNA]</scope>
</reference>
<dbReference type="Proteomes" id="UP000287651">
    <property type="component" value="Unassembled WGS sequence"/>
</dbReference>
<dbReference type="AlphaFoldDB" id="A0A427B8A6"/>
<dbReference type="InterPro" id="IPR036047">
    <property type="entry name" value="F-box-like_dom_sf"/>
</dbReference>
<dbReference type="InterPro" id="IPR036767">
    <property type="entry name" value="ApaG_sf"/>
</dbReference>
<feature type="domain" description="ApaG" evidence="1">
    <location>
        <begin position="111"/>
        <end position="214"/>
    </location>
</feature>
<organism evidence="2 3">
    <name type="scientific">Ensete ventricosum</name>
    <name type="common">Abyssinian banana</name>
    <name type="synonym">Musa ensete</name>
    <dbReference type="NCBI Taxonomy" id="4639"/>
    <lineage>
        <taxon>Eukaryota</taxon>
        <taxon>Viridiplantae</taxon>
        <taxon>Streptophyta</taxon>
        <taxon>Embryophyta</taxon>
        <taxon>Tracheophyta</taxon>
        <taxon>Spermatophyta</taxon>
        <taxon>Magnoliopsida</taxon>
        <taxon>Liliopsida</taxon>
        <taxon>Zingiberales</taxon>
        <taxon>Musaceae</taxon>
        <taxon>Ensete</taxon>
    </lineage>
</organism>
<dbReference type="PANTHER" id="PTHR47463">
    <property type="entry name" value="F-BOX PROTEIN SKIP16"/>
    <property type="match status" value="1"/>
</dbReference>